<evidence type="ECO:0000256" key="1">
    <source>
        <dbReference type="ARBA" id="ARBA00007625"/>
    </source>
</evidence>
<keyword evidence="3" id="KW-0677">Repeat</keyword>
<dbReference type="SUPFAM" id="SSF50978">
    <property type="entry name" value="WD40 repeat-like"/>
    <property type="match status" value="1"/>
</dbReference>
<dbReference type="RefSeq" id="XP_018643200.1">
    <property type="nucleotide sequence ID" value="XM_018784545.1"/>
</dbReference>
<comment type="similarity">
    <text evidence="1">Belongs to the WD repeat WDR55 family.</text>
</comment>
<gene>
    <name evidence="4" type="ORF">PGSY75_0526300</name>
</gene>
<proteinExistence type="inferred from homology"/>
<organism evidence="4 5">
    <name type="scientific">Plasmodium gaboni</name>
    <dbReference type="NCBI Taxonomy" id="647221"/>
    <lineage>
        <taxon>Eukaryota</taxon>
        <taxon>Sar</taxon>
        <taxon>Alveolata</taxon>
        <taxon>Apicomplexa</taxon>
        <taxon>Aconoidasida</taxon>
        <taxon>Haemosporida</taxon>
        <taxon>Plasmodiidae</taxon>
        <taxon>Plasmodium</taxon>
        <taxon>Plasmodium (Laverania)</taxon>
    </lineage>
</organism>
<comment type="caution">
    <text evidence="4">The sequence shown here is derived from an EMBL/GenBank/DDBJ whole genome shotgun (WGS) entry which is preliminary data.</text>
</comment>
<accession>A0A151LTF6</accession>
<dbReference type="PANTHER" id="PTHR44019:SF20">
    <property type="entry name" value="WD REPEAT-CONTAINING PROTEIN 55"/>
    <property type="match status" value="1"/>
</dbReference>
<dbReference type="GeneID" id="29775155"/>
<dbReference type="VEuPathDB" id="PlasmoDB:PGSY75_0526300"/>
<evidence type="ECO:0000313" key="4">
    <source>
        <dbReference type="EMBL" id="KYO02460.1"/>
    </source>
</evidence>
<evidence type="ECO:0000256" key="2">
    <source>
        <dbReference type="ARBA" id="ARBA00022574"/>
    </source>
</evidence>
<keyword evidence="2" id="KW-0853">WD repeat</keyword>
<evidence type="ECO:0000256" key="3">
    <source>
        <dbReference type="ARBA" id="ARBA00022737"/>
    </source>
</evidence>
<dbReference type="InterPro" id="IPR036322">
    <property type="entry name" value="WD40_repeat_dom_sf"/>
</dbReference>
<reference evidence="4 5" key="1">
    <citation type="journal article" date="2016" name="Nat. Commun.">
        <title>Genomes of cryptic chimpanzee Plasmodium species reveal key evolutionary events leading to human malaria.</title>
        <authorList>
            <person name="Sundararaman S.A."/>
            <person name="Plenderleith L.J."/>
            <person name="Liu W."/>
            <person name="Loy D.E."/>
            <person name="Learn G.H."/>
            <person name="Li Y."/>
            <person name="Shaw K.S."/>
            <person name="Ayouba A."/>
            <person name="Peeters M."/>
            <person name="Speede S."/>
            <person name="Shaw G.M."/>
            <person name="Bushman F.D."/>
            <person name="Brisson D."/>
            <person name="Rayner J.C."/>
            <person name="Sharp P.M."/>
            <person name="Hahn B.H."/>
        </authorList>
    </citation>
    <scope>NUCLEOTIDE SEQUENCE [LARGE SCALE GENOMIC DNA]</scope>
    <source>
        <strain evidence="4 5">SY75</strain>
    </source>
</reference>
<dbReference type="InterPro" id="IPR050505">
    <property type="entry name" value="WDR55/POC1"/>
</dbReference>
<dbReference type="PANTHER" id="PTHR44019">
    <property type="entry name" value="WD REPEAT-CONTAINING PROTEIN 55"/>
    <property type="match status" value="1"/>
</dbReference>
<dbReference type="KEGG" id="pgab:PGSY75_0526300"/>
<dbReference type="AlphaFoldDB" id="A0A151LTF6"/>
<dbReference type="VEuPathDB" id="PlasmoDB:PGABG01_0525300"/>
<evidence type="ECO:0000313" key="5">
    <source>
        <dbReference type="Proteomes" id="UP000076004"/>
    </source>
</evidence>
<dbReference type="SMART" id="SM00320">
    <property type="entry name" value="WD40"/>
    <property type="match status" value="6"/>
</dbReference>
<name>A0A151LTF6_9APIC</name>
<dbReference type="Proteomes" id="UP000076004">
    <property type="component" value="Unassembled WGS sequence"/>
</dbReference>
<dbReference type="EMBL" id="LVLB01000006">
    <property type="protein sequence ID" value="KYO02460.1"/>
    <property type="molecule type" value="Genomic_DNA"/>
</dbReference>
<dbReference type="InterPro" id="IPR001680">
    <property type="entry name" value="WD40_rpt"/>
</dbReference>
<protein>
    <submittedName>
        <fullName evidence="4">Putative nucleolar Jumonji domain interacting protein</fullName>
    </submittedName>
</protein>
<sequence length="323" mass="37023">MNDIYTSIDCDSLIFDIDFHPKVDIVCAGVFDGNIILYKRKEDKKEFKKKHIVHNHDKAVKYVCFSKKGKQILAASSDNSCSITDITGVCIWKNLCHKNSISSILYSSYHTFLTADEIGYIKHWDIRDNTKKPIHKIKHFNDNISSMLMDQDEKSMIVTCGGQLGLFDILYKKKITSHTISNEYSDEFLCSNLMAHNSKIVTTTLNGNISIFSKNPWGNMEAKIKASKDAISTFVKYNDYHIFFGTSDGFIKTAQIQPNKIGETFSKHKNKESIEKMSINKNKNLLATISNDYSINFYQIQINNSIIYNGIKKKKKKSFFHDL</sequence>
<dbReference type="InterPro" id="IPR015943">
    <property type="entry name" value="WD40/YVTN_repeat-like_dom_sf"/>
</dbReference>
<dbReference type="Gene3D" id="2.130.10.10">
    <property type="entry name" value="YVTN repeat-like/Quinoprotein amine dehydrogenase"/>
    <property type="match status" value="2"/>
</dbReference>
<dbReference type="Pfam" id="PF24796">
    <property type="entry name" value="WDR55"/>
    <property type="match status" value="1"/>
</dbReference>